<keyword evidence="1 5" id="KW-0808">Transferase</keyword>
<dbReference type="Gene3D" id="3.40.630.30">
    <property type="match status" value="1"/>
</dbReference>
<dbReference type="PROSITE" id="PS51186">
    <property type="entry name" value="GNAT"/>
    <property type="match status" value="1"/>
</dbReference>
<evidence type="ECO:0000256" key="3">
    <source>
        <dbReference type="ARBA" id="ARBA00038502"/>
    </source>
</evidence>
<dbReference type="GO" id="GO:0008999">
    <property type="term" value="F:protein-N-terminal-alanine acetyltransferase activity"/>
    <property type="evidence" value="ECO:0007669"/>
    <property type="project" value="TreeGrafter"/>
</dbReference>
<feature type="domain" description="N-acetyltransferase" evidence="4">
    <location>
        <begin position="13"/>
        <end position="184"/>
    </location>
</feature>
<evidence type="ECO:0000313" key="6">
    <source>
        <dbReference type="Proteomes" id="UP000065151"/>
    </source>
</evidence>
<dbReference type="PANTHER" id="PTHR43792:SF8">
    <property type="entry name" value="[RIBOSOMAL PROTEIN US5]-ALANINE N-ACETYLTRANSFERASE"/>
    <property type="match status" value="1"/>
</dbReference>
<dbReference type="InterPro" id="IPR016181">
    <property type="entry name" value="Acyl_CoA_acyltransferase"/>
</dbReference>
<proteinExistence type="inferred from homology"/>
<name>A0A0U3GRC1_9MICC</name>
<dbReference type="InterPro" id="IPR051531">
    <property type="entry name" value="N-acetyltransferase"/>
</dbReference>
<dbReference type="Pfam" id="PF13302">
    <property type="entry name" value="Acetyltransf_3"/>
    <property type="match status" value="1"/>
</dbReference>
<keyword evidence="2" id="KW-0012">Acyltransferase</keyword>
<comment type="similarity">
    <text evidence="3">Belongs to the acetyltransferase family. RimJ subfamily.</text>
</comment>
<accession>A0A0U3GRC1</accession>
<dbReference type="GO" id="GO:0005737">
    <property type="term" value="C:cytoplasm"/>
    <property type="evidence" value="ECO:0007669"/>
    <property type="project" value="TreeGrafter"/>
</dbReference>
<dbReference type="RefSeq" id="WP_058930875.1">
    <property type="nucleotide sequence ID" value="NZ_CP013747.1"/>
</dbReference>
<gene>
    <name evidence="5" type="ORF">AU252_11790</name>
</gene>
<evidence type="ECO:0000256" key="2">
    <source>
        <dbReference type="ARBA" id="ARBA00023315"/>
    </source>
</evidence>
<reference evidence="5 6" key="1">
    <citation type="submission" date="2015-12" db="EMBL/GenBank/DDBJ databases">
        <authorList>
            <person name="Shamseldin A."/>
            <person name="Moawad H."/>
            <person name="Abd El-Rahim W.M."/>
            <person name="Sadowsky M.J."/>
        </authorList>
    </citation>
    <scope>NUCLEOTIDE SEQUENCE [LARGE SCALE GENOMIC DNA]</scope>
    <source>
        <strain evidence="5 6">Ar51</strain>
    </source>
</reference>
<evidence type="ECO:0000313" key="5">
    <source>
        <dbReference type="EMBL" id="ALV41750.1"/>
    </source>
</evidence>
<organism evidence="5">
    <name type="scientific">Pseudarthrobacter sulfonivorans</name>
    <dbReference type="NCBI Taxonomy" id="121292"/>
    <lineage>
        <taxon>Bacteria</taxon>
        <taxon>Bacillati</taxon>
        <taxon>Actinomycetota</taxon>
        <taxon>Actinomycetes</taxon>
        <taxon>Micrococcales</taxon>
        <taxon>Micrococcaceae</taxon>
        <taxon>Pseudarthrobacter</taxon>
    </lineage>
</organism>
<dbReference type="AlphaFoldDB" id="A0A0U3GRC1"/>
<evidence type="ECO:0000256" key="1">
    <source>
        <dbReference type="ARBA" id="ARBA00022679"/>
    </source>
</evidence>
<dbReference type="Proteomes" id="UP000065151">
    <property type="component" value="Chromosome"/>
</dbReference>
<dbReference type="STRING" id="121292.AU252_11790"/>
<dbReference type="SUPFAM" id="SSF55729">
    <property type="entry name" value="Acyl-CoA N-acyltransferases (Nat)"/>
    <property type="match status" value="1"/>
</dbReference>
<sequence>MDSEAPAPLVPGVRIRLLRRSDAAGLSKAYLRNRQHLAAWEPERDEAFFTPRHQLDIIRAKLAQHSVGQEVPWVLVNRDDPAYIVGAVTLTGIVRGPFLNANLGYWVDSSLNRRGIGAAAVRFATDNARTELGLHRVQAATLLHNEPSRKILKRAGFREIGVAPQYLKIAGRWQDHLLHQLLLHG</sequence>
<protein>
    <submittedName>
        <fullName evidence="5">Acetyltransferase</fullName>
    </submittedName>
</protein>
<dbReference type="KEGG" id="psul:AU252_11790"/>
<dbReference type="EMBL" id="CP013747">
    <property type="protein sequence ID" value="ALV41750.1"/>
    <property type="molecule type" value="Genomic_DNA"/>
</dbReference>
<dbReference type="InterPro" id="IPR000182">
    <property type="entry name" value="GNAT_dom"/>
</dbReference>
<evidence type="ECO:0000259" key="4">
    <source>
        <dbReference type="PROSITE" id="PS51186"/>
    </source>
</evidence>
<dbReference type="PANTHER" id="PTHR43792">
    <property type="entry name" value="GNAT FAMILY, PUTATIVE (AFU_ORTHOLOGUE AFUA_3G00765)-RELATED-RELATED"/>
    <property type="match status" value="1"/>
</dbReference>